<feature type="domain" description="DUF7018" evidence="3">
    <location>
        <begin position="113"/>
        <end position="224"/>
    </location>
</feature>
<dbReference type="InterPro" id="IPR053854">
    <property type="entry name" value="DUF7018"/>
</dbReference>
<evidence type="ECO:0000256" key="1">
    <source>
        <dbReference type="SAM" id="MobiDB-lite"/>
    </source>
</evidence>
<dbReference type="EMBL" id="JAXOVW010000004">
    <property type="protein sequence ID" value="MDZ5606160.1"/>
    <property type="molecule type" value="Genomic_DNA"/>
</dbReference>
<feature type="transmembrane region" description="Helical" evidence="2">
    <location>
        <begin position="36"/>
        <end position="53"/>
    </location>
</feature>
<keyword evidence="2" id="KW-0472">Membrane</keyword>
<reference evidence="5" key="1">
    <citation type="submission" date="2023-11" db="EMBL/GenBank/DDBJ databases">
        <title>Genome Sequence of Bacillus pseudomycoides stain BUPM19.</title>
        <authorList>
            <person name="Farhat A."/>
        </authorList>
    </citation>
    <scope>NUCLEOTIDE SEQUENCE [LARGE SCALE GENOMIC DNA]</scope>
    <source>
        <strain evidence="5">BUPM19</strain>
    </source>
</reference>
<keyword evidence="5" id="KW-1185">Reference proteome</keyword>
<proteinExistence type="predicted"/>
<evidence type="ECO:0000313" key="5">
    <source>
        <dbReference type="Proteomes" id="UP001291930"/>
    </source>
</evidence>
<evidence type="ECO:0000256" key="2">
    <source>
        <dbReference type="SAM" id="Phobius"/>
    </source>
</evidence>
<dbReference type="RefSeq" id="WP_374216767.1">
    <property type="nucleotide sequence ID" value="NZ_JAXOVW010000004.1"/>
</dbReference>
<feature type="region of interest" description="Disordered" evidence="1">
    <location>
        <begin position="57"/>
        <end position="115"/>
    </location>
</feature>
<gene>
    <name evidence="4" type="ORF">U2I54_03315</name>
</gene>
<keyword evidence="2" id="KW-0812">Transmembrane</keyword>
<evidence type="ECO:0000259" key="3">
    <source>
        <dbReference type="Pfam" id="PF22872"/>
    </source>
</evidence>
<feature type="transmembrane region" description="Helical" evidence="2">
    <location>
        <begin position="6"/>
        <end position="24"/>
    </location>
</feature>
<accession>A0ABU5JRX5</accession>
<organism evidence="4 5">
    <name type="scientific">Bacillus bingmayongensis</name>
    <dbReference type="NCBI Taxonomy" id="1150157"/>
    <lineage>
        <taxon>Bacteria</taxon>
        <taxon>Bacillati</taxon>
        <taxon>Bacillota</taxon>
        <taxon>Bacilli</taxon>
        <taxon>Bacillales</taxon>
        <taxon>Bacillaceae</taxon>
        <taxon>Bacillus</taxon>
    </lineage>
</organism>
<dbReference type="Pfam" id="PF22872">
    <property type="entry name" value="DUF7018"/>
    <property type="match status" value="1"/>
</dbReference>
<comment type="caution">
    <text evidence="4">The sequence shown here is derived from an EMBL/GenBank/DDBJ whole genome shotgun (WGS) entry which is preliminary data.</text>
</comment>
<sequence length="235" mass="26336">MEALFGALSLVGCVVAIFILIFALIKKNKKLRNRTYIGFMICLVVFIVCVSNTDSSKNNDVATDKKVESTEKKKTTESAAKPTESIKPIESNTSPAENPVTEIQKEPVTTTTSETEYRNKMTNHSQKLSKAFQTFSEVFIYPKIRNDNWTKKAAASVVEIQSLAENPPSGEVPLAFKEVHSMYLQSMDKYIESMNMLSKALDSRNINQLNAAQVPFEEGNEFIDKAVKLMNNQLH</sequence>
<evidence type="ECO:0000313" key="4">
    <source>
        <dbReference type="EMBL" id="MDZ5606160.1"/>
    </source>
</evidence>
<keyword evidence="2" id="KW-1133">Transmembrane helix</keyword>
<dbReference type="Proteomes" id="UP001291930">
    <property type="component" value="Unassembled WGS sequence"/>
</dbReference>
<feature type="compositionally biased region" description="Basic and acidic residues" evidence="1">
    <location>
        <begin position="62"/>
        <end position="76"/>
    </location>
</feature>
<name>A0ABU5JRX5_9BACI</name>
<protein>
    <recommendedName>
        <fullName evidence="3">DUF7018 domain-containing protein</fullName>
    </recommendedName>
</protein>